<evidence type="ECO:0000313" key="1">
    <source>
        <dbReference type="EMBL" id="EFO28022.1"/>
    </source>
</evidence>
<dbReference type="GeneID" id="9937833"/>
<dbReference type="KEGG" id="loa:LOAG_00465"/>
<dbReference type="InParanoid" id="A0A1S0UBN1"/>
<gene>
    <name evidence="1" type="ORF">LOAG_00465</name>
</gene>
<dbReference type="RefSeq" id="XP_003136053.1">
    <property type="nucleotide sequence ID" value="XM_003136005.1"/>
</dbReference>
<proteinExistence type="predicted"/>
<accession>A0A1S0UBN1</accession>
<dbReference type="CTD" id="9937833"/>
<organism evidence="1">
    <name type="scientific">Loa loa</name>
    <name type="common">Eye worm</name>
    <name type="synonym">Filaria loa</name>
    <dbReference type="NCBI Taxonomy" id="7209"/>
    <lineage>
        <taxon>Eukaryota</taxon>
        <taxon>Metazoa</taxon>
        <taxon>Ecdysozoa</taxon>
        <taxon>Nematoda</taxon>
        <taxon>Chromadorea</taxon>
        <taxon>Rhabditida</taxon>
        <taxon>Spirurina</taxon>
        <taxon>Spiruromorpha</taxon>
        <taxon>Filarioidea</taxon>
        <taxon>Onchocercidae</taxon>
        <taxon>Loa</taxon>
    </lineage>
</organism>
<name>A0A1S0UBN1_LOALO</name>
<dbReference type="AlphaFoldDB" id="A0A1S0UBN1"/>
<reference evidence="1" key="1">
    <citation type="submission" date="2012-04" db="EMBL/GenBank/DDBJ databases">
        <title>The Genome Sequence of Loa loa.</title>
        <authorList>
            <consortium name="The Broad Institute Genome Sequencing Platform"/>
            <consortium name="Broad Institute Genome Sequencing Center for Infectious Disease"/>
            <person name="Nutman T.B."/>
            <person name="Fink D.L."/>
            <person name="Russ C."/>
            <person name="Young S."/>
            <person name="Zeng Q."/>
            <person name="Gargeya S."/>
            <person name="Alvarado L."/>
            <person name="Berlin A."/>
            <person name="Chapman S.B."/>
            <person name="Chen Z."/>
            <person name="Freedman E."/>
            <person name="Gellesch M."/>
            <person name="Goldberg J."/>
            <person name="Griggs A."/>
            <person name="Gujja S."/>
            <person name="Heilman E.R."/>
            <person name="Heiman D."/>
            <person name="Howarth C."/>
            <person name="Mehta T."/>
            <person name="Neiman D."/>
            <person name="Pearson M."/>
            <person name="Roberts A."/>
            <person name="Saif S."/>
            <person name="Shea T."/>
            <person name="Shenoy N."/>
            <person name="Sisk P."/>
            <person name="Stolte C."/>
            <person name="Sykes S."/>
            <person name="White J."/>
            <person name="Yandava C."/>
            <person name="Haas B."/>
            <person name="Henn M.R."/>
            <person name="Nusbaum C."/>
            <person name="Birren B."/>
        </authorList>
    </citation>
    <scope>NUCLEOTIDE SEQUENCE [LARGE SCALE GENOMIC DNA]</scope>
</reference>
<dbReference type="EMBL" id="JH712068">
    <property type="protein sequence ID" value="EFO28022.1"/>
    <property type="molecule type" value="Genomic_DNA"/>
</dbReference>
<sequence>MLKASHKRKRRGVKSFYKCVSSRKTATKAFIVRCMVGHCRGEELDSFIVVQCQPLVLRRKTTLEEDDFFDLIDHETPTFPQFLNCLECRTTAGWRSLSSPKIFHVAVRGEL</sequence>
<protein>
    <submittedName>
        <fullName evidence="1">Uncharacterized protein</fullName>
    </submittedName>
</protein>